<keyword evidence="7" id="KW-1133">Transmembrane helix</keyword>
<keyword evidence="6 7" id="KW-0472">Membrane</keyword>
<dbReference type="Ensembl" id="ENSCVAT00000022630.1">
    <property type="protein sequence ID" value="ENSCVAP00000014729.1"/>
    <property type="gene ID" value="ENSCVAG00000017421.1"/>
</dbReference>
<dbReference type="GO" id="GO:0006811">
    <property type="term" value="P:monoatomic ion transport"/>
    <property type="evidence" value="ECO:0007669"/>
    <property type="project" value="UniProtKB-KW"/>
</dbReference>
<comment type="subcellular location">
    <subcellularLocation>
        <location evidence="1">Membrane</location>
        <topology evidence="1">Single-pass membrane protein</topology>
    </subcellularLocation>
</comment>
<keyword evidence="5 7" id="KW-0406">Ion transport</keyword>
<evidence type="ECO:0000256" key="6">
    <source>
        <dbReference type="ARBA" id="ARBA00023136"/>
    </source>
</evidence>
<dbReference type="InterPro" id="IPR000272">
    <property type="entry name" value="Ion-transport_regulator_FXYD"/>
</dbReference>
<keyword evidence="4 7" id="KW-0812">Transmembrane</keyword>
<dbReference type="GO" id="GO:0043269">
    <property type="term" value="P:regulation of monoatomic ion transport"/>
    <property type="evidence" value="ECO:0007669"/>
    <property type="project" value="InterPro"/>
</dbReference>
<sequence>MFLDCGRKPEYPERIHTCSGRTCKTSMQKDPRPGIEPETFLLQDYETLRTGGLAFAGVIVFLSIILLCGNKIRRCGKPKVSLPLSKFYMDLWGHLVVIIGIIYIYLKAKFLAGPNVIALSTKLRFLI</sequence>
<dbReference type="GO" id="GO:0016020">
    <property type="term" value="C:membrane"/>
    <property type="evidence" value="ECO:0007669"/>
    <property type="project" value="UniProtKB-SubCell"/>
</dbReference>
<evidence type="ECO:0000313" key="8">
    <source>
        <dbReference type="Ensembl" id="ENSCVAP00000014729.1"/>
    </source>
</evidence>
<dbReference type="Gene3D" id="1.20.5.780">
    <property type="entry name" value="Single helix bin"/>
    <property type="match status" value="1"/>
</dbReference>
<dbReference type="GO" id="GO:0099106">
    <property type="term" value="F:ion channel regulator activity"/>
    <property type="evidence" value="ECO:0007669"/>
    <property type="project" value="InterPro"/>
</dbReference>
<evidence type="ECO:0000256" key="4">
    <source>
        <dbReference type="ARBA" id="ARBA00022692"/>
    </source>
</evidence>
<dbReference type="Pfam" id="PF02038">
    <property type="entry name" value="ATP1G1_PLM_MAT8"/>
    <property type="match status" value="1"/>
</dbReference>
<keyword evidence="9" id="KW-1185">Reference proteome</keyword>
<evidence type="ECO:0000256" key="7">
    <source>
        <dbReference type="RuleBase" id="RU364131"/>
    </source>
</evidence>
<comment type="caution">
    <text evidence="7">Lacks conserved residue(s) required for the propagation of feature annotation.</text>
</comment>
<keyword evidence="3 7" id="KW-0813">Transport</keyword>
<comment type="similarity">
    <text evidence="2 7">Belongs to the FXYD family.</text>
</comment>
<proteinExistence type="inferred from homology"/>
<reference evidence="8" key="2">
    <citation type="submission" date="2025-09" db="UniProtKB">
        <authorList>
            <consortium name="Ensembl"/>
        </authorList>
    </citation>
    <scope>IDENTIFICATION</scope>
</reference>
<dbReference type="STRING" id="28743.ENSCVAP00000014729"/>
<evidence type="ECO:0000256" key="2">
    <source>
        <dbReference type="ARBA" id="ARBA00005948"/>
    </source>
</evidence>
<accession>A0A3Q2D8D8</accession>
<evidence type="ECO:0000256" key="5">
    <source>
        <dbReference type="ARBA" id="ARBA00023065"/>
    </source>
</evidence>
<organism evidence="8 9">
    <name type="scientific">Cyprinodon variegatus</name>
    <name type="common">Sheepshead minnow</name>
    <dbReference type="NCBI Taxonomy" id="28743"/>
    <lineage>
        <taxon>Eukaryota</taxon>
        <taxon>Metazoa</taxon>
        <taxon>Chordata</taxon>
        <taxon>Craniata</taxon>
        <taxon>Vertebrata</taxon>
        <taxon>Euteleostomi</taxon>
        <taxon>Actinopterygii</taxon>
        <taxon>Neopterygii</taxon>
        <taxon>Teleostei</taxon>
        <taxon>Neoteleostei</taxon>
        <taxon>Acanthomorphata</taxon>
        <taxon>Ovalentaria</taxon>
        <taxon>Atherinomorphae</taxon>
        <taxon>Cyprinodontiformes</taxon>
        <taxon>Cyprinodontidae</taxon>
        <taxon>Cyprinodon</taxon>
    </lineage>
</organism>
<reference evidence="8" key="1">
    <citation type="submission" date="2025-08" db="UniProtKB">
        <authorList>
            <consortium name="Ensembl"/>
        </authorList>
    </citation>
    <scope>IDENTIFICATION</scope>
</reference>
<feature type="transmembrane region" description="Helical" evidence="7">
    <location>
        <begin position="87"/>
        <end position="106"/>
    </location>
</feature>
<evidence type="ECO:0000256" key="3">
    <source>
        <dbReference type="ARBA" id="ARBA00022448"/>
    </source>
</evidence>
<feature type="transmembrane region" description="Helical" evidence="7">
    <location>
        <begin position="48"/>
        <end position="67"/>
    </location>
</feature>
<protein>
    <recommendedName>
        <fullName evidence="7">FXYD domain-containing ion transport regulator</fullName>
    </recommendedName>
</protein>
<dbReference type="AlphaFoldDB" id="A0A3Q2D8D8"/>
<name>A0A3Q2D8D8_CYPVA</name>
<evidence type="ECO:0000256" key="1">
    <source>
        <dbReference type="ARBA" id="ARBA00004167"/>
    </source>
</evidence>
<dbReference type="GeneTree" id="ENSGT00940000176207"/>
<dbReference type="Proteomes" id="UP000265020">
    <property type="component" value="Unassembled WGS sequence"/>
</dbReference>
<dbReference type="CDD" id="cd20330">
    <property type="entry name" value="FXYD12"/>
    <property type="match status" value="1"/>
</dbReference>
<evidence type="ECO:0000313" key="9">
    <source>
        <dbReference type="Proteomes" id="UP000265020"/>
    </source>
</evidence>